<dbReference type="InterPro" id="IPR001611">
    <property type="entry name" value="Leu-rich_rpt"/>
</dbReference>
<gene>
    <name evidence="2" type="ORF">SNE40_018472</name>
</gene>
<dbReference type="PANTHER" id="PTHR13318:SF190">
    <property type="entry name" value="PARTNER OF PAIRED, ISOFORM B"/>
    <property type="match status" value="1"/>
</dbReference>
<sequence>MGSNRDTMTSLFYISARAVVTEIGHYAEMLHDAPPHIKDQCLKLMSRRGLVTDENIEMVVHKRLKTLELNLCENITDNGLYKLKKVCPYLCKIDLNCTATEIRSAITSEGITSLAQSCPHLQIVFLRKCDNITDDGVIALTTNCRHLQHLNLRGCTQLTDRSMITIADNLSFLSSLNVSMTQITDEGVYRLVSGDCKNTLKELDISSCIELTDEAVEGVTQCCKQISILIFHGCPKMTEQARIALEELAHRQGTKIKQLTFTVY</sequence>
<dbReference type="Pfam" id="PF13516">
    <property type="entry name" value="LRR_6"/>
    <property type="match status" value="1"/>
</dbReference>
<dbReference type="AlphaFoldDB" id="A0AAN8P3Y1"/>
<keyword evidence="3" id="KW-1185">Reference proteome</keyword>
<name>A0AAN8P3Y1_PATCE</name>
<protein>
    <recommendedName>
        <fullName evidence="1">F-box/LRR-repeat protein 15-like leucin rich repeat domain-containing protein</fullName>
    </recommendedName>
</protein>
<dbReference type="Gene3D" id="3.80.10.10">
    <property type="entry name" value="Ribonuclease Inhibitor"/>
    <property type="match status" value="3"/>
</dbReference>
<dbReference type="EMBL" id="JAZGQO010000014">
    <property type="protein sequence ID" value="KAK6169962.1"/>
    <property type="molecule type" value="Genomic_DNA"/>
</dbReference>
<dbReference type="InterPro" id="IPR006553">
    <property type="entry name" value="Leu-rich_rpt_Cys-con_subtyp"/>
</dbReference>
<dbReference type="Pfam" id="PF25372">
    <property type="entry name" value="DUF7885"/>
    <property type="match status" value="1"/>
</dbReference>
<organism evidence="2 3">
    <name type="scientific">Patella caerulea</name>
    <name type="common">Rayed Mediterranean limpet</name>
    <dbReference type="NCBI Taxonomy" id="87958"/>
    <lineage>
        <taxon>Eukaryota</taxon>
        <taxon>Metazoa</taxon>
        <taxon>Spiralia</taxon>
        <taxon>Lophotrochozoa</taxon>
        <taxon>Mollusca</taxon>
        <taxon>Gastropoda</taxon>
        <taxon>Patellogastropoda</taxon>
        <taxon>Patelloidea</taxon>
        <taxon>Patellidae</taxon>
        <taxon>Patella</taxon>
    </lineage>
</organism>
<dbReference type="GO" id="GO:0031146">
    <property type="term" value="P:SCF-dependent proteasomal ubiquitin-dependent protein catabolic process"/>
    <property type="evidence" value="ECO:0007669"/>
    <property type="project" value="TreeGrafter"/>
</dbReference>
<evidence type="ECO:0000259" key="1">
    <source>
        <dbReference type="Pfam" id="PF25372"/>
    </source>
</evidence>
<dbReference type="InterPro" id="IPR057207">
    <property type="entry name" value="FBXL15_LRR"/>
</dbReference>
<dbReference type="SUPFAM" id="SSF52047">
    <property type="entry name" value="RNI-like"/>
    <property type="match status" value="1"/>
</dbReference>
<comment type="caution">
    <text evidence="2">The sequence shown here is derived from an EMBL/GenBank/DDBJ whole genome shotgun (WGS) entry which is preliminary data.</text>
</comment>
<reference evidence="2 3" key="1">
    <citation type="submission" date="2024-01" db="EMBL/GenBank/DDBJ databases">
        <title>The genome of the rayed Mediterranean limpet Patella caerulea (Linnaeus, 1758).</title>
        <authorList>
            <person name="Anh-Thu Weber A."/>
            <person name="Halstead-Nussloch G."/>
        </authorList>
    </citation>
    <scope>NUCLEOTIDE SEQUENCE [LARGE SCALE GENOMIC DNA]</scope>
    <source>
        <strain evidence="2">AATW-2023a</strain>
        <tissue evidence="2">Whole specimen</tissue>
    </source>
</reference>
<proteinExistence type="predicted"/>
<dbReference type="SMART" id="SM00367">
    <property type="entry name" value="LRR_CC"/>
    <property type="match status" value="6"/>
</dbReference>
<dbReference type="PANTHER" id="PTHR13318">
    <property type="entry name" value="PARTNER OF PAIRED, ISOFORM B-RELATED"/>
    <property type="match status" value="1"/>
</dbReference>
<dbReference type="InterPro" id="IPR032675">
    <property type="entry name" value="LRR_dom_sf"/>
</dbReference>
<accession>A0AAN8P3Y1</accession>
<feature type="domain" description="F-box/LRR-repeat protein 15-like leucin rich repeat" evidence="1">
    <location>
        <begin position="105"/>
        <end position="255"/>
    </location>
</feature>
<dbReference type="GO" id="GO:0019005">
    <property type="term" value="C:SCF ubiquitin ligase complex"/>
    <property type="evidence" value="ECO:0007669"/>
    <property type="project" value="TreeGrafter"/>
</dbReference>
<evidence type="ECO:0000313" key="3">
    <source>
        <dbReference type="Proteomes" id="UP001347796"/>
    </source>
</evidence>
<evidence type="ECO:0000313" key="2">
    <source>
        <dbReference type="EMBL" id="KAK6169962.1"/>
    </source>
</evidence>
<dbReference type="Proteomes" id="UP001347796">
    <property type="component" value="Unassembled WGS sequence"/>
</dbReference>